<comment type="caution">
    <text evidence="2">The sequence shown here is derived from an EMBL/GenBank/DDBJ whole genome shotgun (WGS) entry which is preliminary data.</text>
</comment>
<dbReference type="EMBL" id="BGPR01001780">
    <property type="protein sequence ID" value="GBM61704.1"/>
    <property type="molecule type" value="Genomic_DNA"/>
</dbReference>
<dbReference type="AlphaFoldDB" id="A0A4Y2HAK6"/>
<gene>
    <name evidence="2" type="ORF">AVEN_57132_1</name>
</gene>
<proteinExistence type="predicted"/>
<dbReference type="Pfam" id="PF16087">
    <property type="entry name" value="DUF4817"/>
    <property type="match status" value="1"/>
</dbReference>
<sequence length="104" mass="11951">MVWSGVHRAFVIEAYLKNGGFVITSERLFSRHFGLDRNAKVPDKKIILLWVRNFRRTSTALKRKPPGRLRSVRTSQQVEAVRQADLRNVHPVGTLLLWGFLIGV</sequence>
<evidence type="ECO:0000259" key="1">
    <source>
        <dbReference type="Pfam" id="PF16087"/>
    </source>
</evidence>
<evidence type="ECO:0000313" key="3">
    <source>
        <dbReference type="Proteomes" id="UP000499080"/>
    </source>
</evidence>
<dbReference type="InterPro" id="IPR032135">
    <property type="entry name" value="DUF4817"/>
</dbReference>
<dbReference type="Proteomes" id="UP000499080">
    <property type="component" value="Unassembled WGS sequence"/>
</dbReference>
<organism evidence="2 3">
    <name type="scientific">Araneus ventricosus</name>
    <name type="common">Orbweaver spider</name>
    <name type="synonym">Epeira ventricosa</name>
    <dbReference type="NCBI Taxonomy" id="182803"/>
    <lineage>
        <taxon>Eukaryota</taxon>
        <taxon>Metazoa</taxon>
        <taxon>Ecdysozoa</taxon>
        <taxon>Arthropoda</taxon>
        <taxon>Chelicerata</taxon>
        <taxon>Arachnida</taxon>
        <taxon>Araneae</taxon>
        <taxon>Araneomorphae</taxon>
        <taxon>Entelegynae</taxon>
        <taxon>Araneoidea</taxon>
        <taxon>Araneidae</taxon>
        <taxon>Araneus</taxon>
    </lineage>
</organism>
<reference evidence="2 3" key="1">
    <citation type="journal article" date="2019" name="Sci. Rep.">
        <title>Orb-weaving spider Araneus ventricosus genome elucidates the spidroin gene catalogue.</title>
        <authorList>
            <person name="Kono N."/>
            <person name="Nakamura H."/>
            <person name="Ohtoshi R."/>
            <person name="Moran D.A.P."/>
            <person name="Shinohara A."/>
            <person name="Yoshida Y."/>
            <person name="Fujiwara M."/>
            <person name="Mori M."/>
            <person name="Tomita M."/>
            <person name="Arakawa K."/>
        </authorList>
    </citation>
    <scope>NUCLEOTIDE SEQUENCE [LARGE SCALE GENOMIC DNA]</scope>
</reference>
<name>A0A4Y2HAK6_ARAVE</name>
<feature type="domain" description="DUF4817" evidence="1">
    <location>
        <begin position="5"/>
        <end position="57"/>
    </location>
</feature>
<protein>
    <recommendedName>
        <fullName evidence="1">DUF4817 domain-containing protein</fullName>
    </recommendedName>
</protein>
<keyword evidence="3" id="KW-1185">Reference proteome</keyword>
<accession>A0A4Y2HAK6</accession>
<evidence type="ECO:0000313" key="2">
    <source>
        <dbReference type="EMBL" id="GBM61704.1"/>
    </source>
</evidence>
<dbReference type="OrthoDB" id="6782743at2759"/>